<protein>
    <submittedName>
        <fullName evidence="2">Uncharacterized protein</fullName>
    </submittedName>
</protein>
<evidence type="ECO:0000313" key="3">
    <source>
        <dbReference type="Proteomes" id="UP000269721"/>
    </source>
</evidence>
<reference evidence="3" key="1">
    <citation type="journal article" date="2018" name="Nat. Microbiol.">
        <title>Leveraging single-cell genomics to expand the fungal tree of life.</title>
        <authorList>
            <person name="Ahrendt S.R."/>
            <person name="Quandt C.A."/>
            <person name="Ciobanu D."/>
            <person name="Clum A."/>
            <person name="Salamov A."/>
            <person name="Andreopoulos B."/>
            <person name="Cheng J.F."/>
            <person name="Woyke T."/>
            <person name="Pelin A."/>
            <person name="Henrissat B."/>
            <person name="Reynolds N.K."/>
            <person name="Benny G.L."/>
            <person name="Smith M.E."/>
            <person name="James T.Y."/>
            <person name="Grigoriev I.V."/>
        </authorList>
    </citation>
    <scope>NUCLEOTIDE SEQUENCE [LARGE SCALE GENOMIC DNA]</scope>
</reference>
<evidence type="ECO:0000256" key="1">
    <source>
        <dbReference type="SAM" id="MobiDB-lite"/>
    </source>
</evidence>
<evidence type="ECO:0000313" key="2">
    <source>
        <dbReference type="EMBL" id="RKO86653.1"/>
    </source>
</evidence>
<gene>
    <name evidence="2" type="ORF">BDK51DRAFT_39881</name>
</gene>
<name>A0A4P9W5P3_9FUNG</name>
<proteinExistence type="predicted"/>
<organism evidence="2 3">
    <name type="scientific">Blyttiomyces helicus</name>
    <dbReference type="NCBI Taxonomy" id="388810"/>
    <lineage>
        <taxon>Eukaryota</taxon>
        <taxon>Fungi</taxon>
        <taxon>Fungi incertae sedis</taxon>
        <taxon>Chytridiomycota</taxon>
        <taxon>Chytridiomycota incertae sedis</taxon>
        <taxon>Chytridiomycetes</taxon>
        <taxon>Chytridiomycetes incertae sedis</taxon>
        <taxon>Blyttiomyces</taxon>
    </lineage>
</organism>
<dbReference type="EMBL" id="KZ998021">
    <property type="protein sequence ID" value="RKO86653.1"/>
    <property type="molecule type" value="Genomic_DNA"/>
</dbReference>
<sequence>MSGRSRFSDKKKKAAREPSTPLTFEELLEGDRYKDGEKSRRFYERACGVYETAAGMKADDADVIYNWLVIGVGRARILLLLSEFTDPAYTPQERRNLLDLAIPKFRAVSTLEPTNADNLFNLAQALRGVAELALDGNGGGEAEAVRVLAEASEVLERVWALQWAEYDAGKKAAACGEGGCVEGECSGHGEGVSGGGGVAVAGASGSGAGPAPKETDAMEVDASNDTVDDDGDEEYETVTEVHPVTLETLQDTLTTHAQVLSAMSREVQDPSAHTLHTRAVAKLDAARALVGNVAAVRLLHADLLAAHADTVLQLEGRLDSALFDAAVAELDALLAESPRHVEALCDRGDVLSSHGEALRARAADPADADRVRALYAAAERSYAEGYAAESNNVALAAKLGDVNLLRVGLYAGPESEAARRTLAGNAEKYYRRAIALKVPEIGIVMWRLAKAVALGPEGAEGCQKVLRAWRRGRRRAGEMVDDDVPVDFPGEVRACPWFAEIVHGVDA</sequence>
<dbReference type="AlphaFoldDB" id="A0A4P9W5P3"/>
<accession>A0A4P9W5P3</accession>
<dbReference type="InterPro" id="IPR011990">
    <property type="entry name" value="TPR-like_helical_dom_sf"/>
</dbReference>
<dbReference type="Gene3D" id="1.25.40.10">
    <property type="entry name" value="Tetratricopeptide repeat domain"/>
    <property type="match status" value="1"/>
</dbReference>
<dbReference type="Proteomes" id="UP000269721">
    <property type="component" value="Unassembled WGS sequence"/>
</dbReference>
<dbReference type="OrthoDB" id="5328412at2759"/>
<keyword evidence="3" id="KW-1185">Reference proteome</keyword>
<feature type="region of interest" description="Disordered" evidence="1">
    <location>
        <begin position="1"/>
        <end position="20"/>
    </location>
</feature>